<proteinExistence type="inferred from homology"/>
<dbReference type="PRINTS" id="PR00616">
    <property type="entry name" value="CCAATSUBUNTB"/>
</dbReference>
<dbReference type="EMBL" id="CP115611">
    <property type="protein sequence ID" value="WBW70952.1"/>
    <property type="molecule type" value="Genomic_DNA"/>
</dbReference>
<comment type="similarity">
    <text evidence="6">Belongs to the NFYA/HAP2 subunit family.</text>
</comment>
<keyword evidence="4 6" id="KW-0804">Transcription</keyword>
<dbReference type="AlphaFoldDB" id="A0AAF0ATT1"/>
<feature type="region of interest" description="Disordered" evidence="7">
    <location>
        <begin position="33"/>
        <end position="63"/>
    </location>
</feature>
<accession>A0AAF0ATT1</accession>
<dbReference type="Proteomes" id="UP001212411">
    <property type="component" value="Chromosome 1"/>
</dbReference>
<evidence type="ECO:0000256" key="1">
    <source>
        <dbReference type="ARBA" id="ARBA00004123"/>
    </source>
</evidence>
<evidence type="ECO:0000256" key="3">
    <source>
        <dbReference type="ARBA" id="ARBA00023125"/>
    </source>
</evidence>
<name>A0AAF0ATT1_9SCHI</name>
<dbReference type="PANTHER" id="PTHR12632">
    <property type="entry name" value="TRANSCRIPTION FACTOR NF-Y ALPHA-RELATED"/>
    <property type="match status" value="1"/>
</dbReference>
<keyword evidence="3 6" id="KW-0238">DNA-binding</keyword>
<evidence type="ECO:0000256" key="7">
    <source>
        <dbReference type="SAM" id="MobiDB-lite"/>
    </source>
</evidence>
<feature type="compositionally biased region" description="Polar residues" evidence="7">
    <location>
        <begin position="99"/>
        <end position="135"/>
    </location>
</feature>
<evidence type="ECO:0000313" key="8">
    <source>
        <dbReference type="EMBL" id="WBW70952.1"/>
    </source>
</evidence>
<dbReference type="GO" id="GO:0003677">
    <property type="term" value="F:DNA binding"/>
    <property type="evidence" value="ECO:0007669"/>
    <property type="project" value="UniProtKB-KW"/>
</dbReference>
<dbReference type="SMART" id="SM00521">
    <property type="entry name" value="CBF"/>
    <property type="match status" value="1"/>
</dbReference>
<keyword evidence="2 6" id="KW-0805">Transcription regulation</keyword>
<dbReference type="GO" id="GO:0005634">
    <property type="term" value="C:nucleus"/>
    <property type="evidence" value="ECO:0007669"/>
    <property type="project" value="UniProtKB-SubCell"/>
</dbReference>
<dbReference type="RefSeq" id="XP_056035195.1">
    <property type="nucleotide sequence ID" value="XM_056180114.1"/>
</dbReference>
<keyword evidence="9" id="KW-1185">Reference proteome</keyword>
<evidence type="ECO:0000256" key="4">
    <source>
        <dbReference type="ARBA" id="ARBA00023163"/>
    </source>
</evidence>
<feature type="compositionally biased region" description="Polar residues" evidence="7">
    <location>
        <begin position="235"/>
        <end position="247"/>
    </location>
</feature>
<feature type="region of interest" description="Disordered" evidence="7">
    <location>
        <begin position="78"/>
        <end position="247"/>
    </location>
</feature>
<feature type="region of interest" description="Disordered" evidence="7">
    <location>
        <begin position="283"/>
        <end position="422"/>
    </location>
</feature>
<dbReference type="GO" id="GO:0003700">
    <property type="term" value="F:DNA-binding transcription factor activity"/>
    <property type="evidence" value="ECO:0007669"/>
    <property type="project" value="UniProtKB-UniRule"/>
</dbReference>
<evidence type="ECO:0000313" key="9">
    <source>
        <dbReference type="Proteomes" id="UP001212411"/>
    </source>
</evidence>
<feature type="compositionally biased region" description="Polar residues" evidence="7">
    <location>
        <begin position="378"/>
        <end position="389"/>
    </location>
</feature>
<dbReference type="Gene3D" id="6.10.250.2430">
    <property type="match status" value="1"/>
</dbReference>
<comment type="function">
    <text evidence="6">Component of the sequence-specific heterotrimeric transcription factor (NF-Y) which specifically recognizes a 5'-CCAAT-3' box motif found in the promoters of its target genes.</text>
</comment>
<feature type="compositionally biased region" description="Polar residues" evidence="7">
    <location>
        <begin position="325"/>
        <end position="340"/>
    </location>
</feature>
<keyword evidence="5 6" id="KW-0539">Nucleus</keyword>
<comment type="subcellular location">
    <subcellularLocation>
        <location evidence="1 6">Nucleus</location>
    </subcellularLocation>
</comment>
<organism evidence="8 9">
    <name type="scientific">Schizosaccharomyces osmophilus</name>
    <dbReference type="NCBI Taxonomy" id="2545709"/>
    <lineage>
        <taxon>Eukaryota</taxon>
        <taxon>Fungi</taxon>
        <taxon>Dikarya</taxon>
        <taxon>Ascomycota</taxon>
        <taxon>Taphrinomycotina</taxon>
        <taxon>Schizosaccharomycetes</taxon>
        <taxon>Schizosaccharomycetales</taxon>
        <taxon>Schizosaccharomycetaceae</taxon>
        <taxon>Schizosaccharomyces</taxon>
    </lineage>
</organism>
<evidence type="ECO:0000256" key="6">
    <source>
        <dbReference type="RuleBase" id="RU367155"/>
    </source>
</evidence>
<feature type="compositionally biased region" description="Polar residues" evidence="7">
    <location>
        <begin position="347"/>
        <end position="361"/>
    </location>
</feature>
<feature type="compositionally biased region" description="Polar residues" evidence="7">
    <location>
        <begin position="203"/>
        <end position="227"/>
    </location>
</feature>
<feature type="compositionally biased region" description="Low complexity" evidence="7">
    <location>
        <begin position="291"/>
        <end position="306"/>
    </location>
</feature>
<evidence type="ECO:0000256" key="5">
    <source>
        <dbReference type="ARBA" id="ARBA00023242"/>
    </source>
</evidence>
<dbReference type="KEGG" id="som:SOMG_01321"/>
<comment type="subunit">
    <text evidence="6">Heterotrimer.</text>
</comment>
<dbReference type="InterPro" id="IPR001289">
    <property type="entry name" value="NFYA"/>
</dbReference>
<feature type="compositionally biased region" description="Basic residues" evidence="7">
    <location>
        <begin position="48"/>
        <end position="58"/>
    </location>
</feature>
<dbReference type="GeneID" id="80874803"/>
<gene>
    <name evidence="8" type="ORF">SOMG_01321</name>
</gene>
<protein>
    <recommendedName>
        <fullName evidence="6">Transcriptional activator HAP2</fullName>
    </recommendedName>
</protein>
<sequence>MNPYEPVEGLYVNAKQYHRILKRREARARLEERLRGLQTTKKPYLHESRHKHAMRRPRGPGGRFLTAEKVSQLKAQEALEAGKSESPSGSESRGLMDTLDSTPTGATSNEFLTTNETGDDSPSTLSSQVPINTAGGSAGLDITRSKEETQQNPSIFGGASTANSNLHPISANPNTNAHTHSGALDPKRNSATSSAALPAHASTGPTSIGHSGNSVNPQIHTPSAITNSKHHRQPDPSSNASTLSGNENLQLRTANPSTVSDSLSVNGSGVDLNLSNPMVLQLDPSNLLHAPPSNQNSPRSPFFPSSTTAEGSRPSPSVANHHHTTVSNPDYRSLPTTTHPNDVFHRNATQTYHTTPSSELTGPNGDSFADLDVYQTDDPVTNSLIQSHNPMGPIGDLSDPSAAHGSGIPNLSSHHMGHLNLTDNDQNSIIIDQQPYTSHDSANAHP</sequence>
<dbReference type="Pfam" id="PF02045">
    <property type="entry name" value="CBFB_NFYA"/>
    <property type="match status" value="1"/>
</dbReference>
<evidence type="ECO:0000256" key="2">
    <source>
        <dbReference type="ARBA" id="ARBA00023015"/>
    </source>
</evidence>
<feature type="compositionally biased region" description="Polar residues" evidence="7">
    <location>
        <begin position="150"/>
        <end position="179"/>
    </location>
</feature>
<feature type="compositionally biased region" description="Polar residues" evidence="7">
    <location>
        <begin position="307"/>
        <end position="318"/>
    </location>
</feature>
<dbReference type="PROSITE" id="PS51152">
    <property type="entry name" value="NFYA_HAP2_2"/>
    <property type="match status" value="1"/>
</dbReference>
<reference evidence="8 9" key="1">
    <citation type="journal article" date="2023" name="G3 (Bethesda)">
        <title>A high-quality reference genome for the fission yeast Schizosaccharomyces osmophilus.</title>
        <authorList>
            <person name="Jia G.S."/>
            <person name="Zhang W.C."/>
            <person name="Liang Y."/>
            <person name="Liu X.H."/>
            <person name="Rhind N."/>
            <person name="Pidoux A."/>
            <person name="Brysch-Herzberg M."/>
            <person name="Du L.L."/>
        </authorList>
    </citation>
    <scope>NUCLEOTIDE SEQUENCE [LARGE SCALE GENOMIC DNA]</scope>
    <source>
        <strain evidence="8 9">CBS 15793</strain>
    </source>
</reference>